<proteinExistence type="predicted"/>
<dbReference type="Gene3D" id="3.30.559.10">
    <property type="entry name" value="Chloramphenicol acetyltransferase-like domain"/>
    <property type="match status" value="1"/>
</dbReference>
<dbReference type="Proteomes" id="UP001589867">
    <property type="component" value="Unassembled WGS sequence"/>
</dbReference>
<evidence type="ECO:0000259" key="1">
    <source>
        <dbReference type="Pfam" id="PF00668"/>
    </source>
</evidence>
<evidence type="ECO:0000313" key="3">
    <source>
        <dbReference type="Proteomes" id="UP001589867"/>
    </source>
</evidence>
<dbReference type="PANTHER" id="PTHR45527:SF1">
    <property type="entry name" value="FATTY ACID SYNTHASE"/>
    <property type="match status" value="1"/>
</dbReference>
<feature type="domain" description="Condensation" evidence="1">
    <location>
        <begin position="3"/>
        <end position="453"/>
    </location>
</feature>
<protein>
    <submittedName>
        <fullName evidence="2">Condensation domain-containing protein</fullName>
    </submittedName>
</protein>
<dbReference type="InterPro" id="IPR001242">
    <property type="entry name" value="Condensation_dom"/>
</dbReference>
<gene>
    <name evidence="2" type="ORF">ACFFIA_11820</name>
</gene>
<dbReference type="CDD" id="cd19531">
    <property type="entry name" value="LCL_NRPS-like"/>
    <property type="match status" value="1"/>
</dbReference>
<name>A0ABV6M1J6_9ACTN</name>
<dbReference type="EMBL" id="JBHLUH010000013">
    <property type="protein sequence ID" value="MFC0528348.1"/>
    <property type="molecule type" value="Genomic_DNA"/>
</dbReference>
<evidence type="ECO:0000313" key="2">
    <source>
        <dbReference type="EMBL" id="MFC0528348.1"/>
    </source>
</evidence>
<comment type="caution">
    <text evidence="2">The sequence shown here is derived from an EMBL/GenBank/DDBJ whole genome shotgun (WGS) entry which is preliminary data.</text>
</comment>
<accession>A0ABV6M1J6</accession>
<dbReference type="PANTHER" id="PTHR45527">
    <property type="entry name" value="NONRIBOSOMAL PEPTIDE SYNTHETASE"/>
    <property type="match status" value="1"/>
</dbReference>
<sequence>MDETRPLSVGQESLWLLHKLAPDSAAYNLAGGARMAPAPDVPVLARAVRALSARHDGLRSVFVEADGRPRRAVLPPEANTLDVRDVPEVDDERLWELVLEVTREPFALTGTRAGDGPATPFRAVLLRRREDAVFLMVTHHLVTDATSQWLLWRDLIAAYEAYATGAEPDMAPVRASYDDHVAREARLLDSPSGQRMAGHWREVRAGSVAAELPTDRPRPPFQSFQGASVASRLPDEVAEGVRATAARVGVSPFAFLLGTFQGLLYRHTGQPDFTVGCPASTRRAAAREVVGYYVNPILLRARFARATTFADAAVAANHQVRQGMASAAYPYPLVAREAAGPLFRISVTMVAADRFGATLERAVAGEVMHVAGVKMSYMELPHMEGQCDLTVEFTQDASALLVVFRYDTDLFERATVDRLLEHFVRLVEAGVTDPLTKIAKAPLVSAAERQRLLAMGT</sequence>
<dbReference type="InterPro" id="IPR023213">
    <property type="entry name" value="CAT-like_dom_sf"/>
</dbReference>
<organism evidence="2 3">
    <name type="scientific">Phytohabitans kaempferiae</name>
    <dbReference type="NCBI Taxonomy" id="1620943"/>
    <lineage>
        <taxon>Bacteria</taxon>
        <taxon>Bacillati</taxon>
        <taxon>Actinomycetota</taxon>
        <taxon>Actinomycetes</taxon>
        <taxon>Micromonosporales</taxon>
        <taxon>Micromonosporaceae</taxon>
    </lineage>
</organism>
<reference evidence="2 3" key="1">
    <citation type="submission" date="2024-09" db="EMBL/GenBank/DDBJ databases">
        <authorList>
            <person name="Sun Q."/>
            <person name="Mori K."/>
        </authorList>
    </citation>
    <scope>NUCLEOTIDE SEQUENCE [LARGE SCALE GENOMIC DNA]</scope>
    <source>
        <strain evidence="2 3">TBRC 3947</strain>
    </source>
</reference>
<dbReference type="RefSeq" id="WP_377249782.1">
    <property type="nucleotide sequence ID" value="NZ_JBHLUH010000013.1"/>
</dbReference>
<keyword evidence="3" id="KW-1185">Reference proteome</keyword>
<dbReference type="SUPFAM" id="SSF52777">
    <property type="entry name" value="CoA-dependent acyltransferases"/>
    <property type="match status" value="2"/>
</dbReference>
<dbReference type="Gene3D" id="3.30.559.30">
    <property type="entry name" value="Nonribosomal peptide synthetase, condensation domain"/>
    <property type="match status" value="1"/>
</dbReference>
<dbReference type="Pfam" id="PF00668">
    <property type="entry name" value="Condensation"/>
    <property type="match status" value="1"/>
</dbReference>